<organism evidence="2 3">
    <name type="scientific">Edaphobacter aggregans</name>
    <dbReference type="NCBI Taxonomy" id="570835"/>
    <lineage>
        <taxon>Bacteria</taxon>
        <taxon>Pseudomonadati</taxon>
        <taxon>Acidobacteriota</taxon>
        <taxon>Terriglobia</taxon>
        <taxon>Terriglobales</taxon>
        <taxon>Acidobacteriaceae</taxon>
        <taxon>Edaphobacter</taxon>
    </lineage>
</organism>
<protein>
    <recommendedName>
        <fullName evidence="1">VOC domain-containing protein</fullName>
    </recommendedName>
</protein>
<dbReference type="InterPro" id="IPR052164">
    <property type="entry name" value="Anthracycline_SecMetBiosynth"/>
</dbReference>
<evidence type="ECO:0000313" key="3">
    <source>
        <dbReference type="Proteomes" id="UP000269669"/>
    </source>
</evidence>
<dbReference type="RefSeq" id="WP_125485943.1">
    <property type="nucleotide sequence ID" value="NZ_RSDW01000001.1"/>
</dbReference>
<dbReference type="Pfam" id="PF00903">
    <property type="entry name" value="Glyoxalase"/>
    <property type="match status" value="1"/>
</dbReference>
<dbReference type="Gene3D" id="3.10.180.10">
    <property type="entry name" value="2,3-Dihydroxybiphenyl 1,2-Dioxygenase, domain 1"/>
    <property type="match status" value="1"/>
</dbReference>
<feature type="domain" description="VOC" evidence="1">
    <location>
        <begin position="3"/>
        <end position="116"/>
    </location>
</feature>
<dbReference type="InterPro" id="IPR037523">
    <property type="entry name" value="VOC_core"/>
</dbReference>
<sequence length="121" mass="13373">MNRPIHFEIPAEKPERAMRFYEKVFGWKFERWGGPMEYWTINTGTSEPGINGGLMTRRDPAQPCVNTMDVADLDATVGIVEGAGGQCVVPKMPIPGIGWLAYFKDTEGHIFGAMQADPAAK</sequence>
<gene>
    <name evidence="2" type="ORF">EDE15_2994</name>
</gene>
<dbReference type="AlphaFoldDB" id="A0A3R9R429"/>
<dbReference type="PANTHER" id="PTHR33993:SF2">
    <property type="entry name" value="VOC DOMAIN-CONTAINING PROTEIN"/>
    <property type="match status" value="1"/>
</dbReference>
<dbReference type="InterPro" id="IPR029068">
    <property type="entry name" value="Glyas_Bleomycin-R_OHBP_Dase"/>
</dbReference>
<keyword evidence="3" id="KW-1185">Reference proteome</keyword>
<name>A0A3R9R429_9BACT</name>
<dbReference type="OrthoDB" id="9804235at2"/>
<dbReference type="PROSITE" id="PS51819">
    <property type="entry name" value="VOC"/>
    <property type="match status" value="1"/>
</dbReference>
<comment type="caution">
    <text evidence="2">The sequence shown here is derived from an EMBL/GenBank/DDBJ whole genome shotgun (WGS) entry which is preliminary data.</text>
</comment>
<reference evidence="2 3" key="1">
    <citation type="submission" date="2018-12" db="EMBL/GenBank/DDBJ databases">
        <title>Sequencing of bacterial isolates from soil warming experiment in Harvard Forest, Massachusetts, USA.</title>
        <authorList>
            <person name="Deangelis K."/>
        </authorList>
    </citation>
    <scope>NUCLEOTIDE SEQUENCE [LARGE SCALE GENOMIC DNA]</scope>
    <source>
        <strain evidence="2 3">EB153</strain>
    </source>
</reference>
<proteinExistence type="predicted"/>
<evidence type="ECO:0000259" key="1">
    <source>
        <dbReference type="PROSITE" id="PS51819"/>
    </source>
</evidence>
<dbReference type="SUPFAM" id="SSF54593">
    <property type="entry name" value="Glyoxalase/Bleomycin resistance protein/Dihydroxybiphenyl dioxygenase"/>
    <property type="match status" value="1"/>
</dbReference>
<dbReference type="CDD" id="cd07247">
    <property type="entry name" value="SgaA_N_like"/>
    <property type="match status" value="1"/>
</dbReference>
<evidence type="ECO:0000313" key="2">
    <source>
        <dbReference type="EMBL" id="RSL17459.1"/>
    </source>
</evidence>
<accession>A0A3R9R429</accession>
<dbReference type="Proteomes" id="UP000269669">
    <property type="component" value="Unassembled WGS sequence"/>
</dbReference>
<dbReference type="PANTHER" id="PTHR33993">
    <property type="entry name" value="GLYOXALASE-RELATED"/>
    <property type="match status" value="1"/>
</dbReference>
<dbReference type="EMBL" id="RSDW01000001">
    <property type="protein sequence ID" value="RSL17459.1"/>
    <property type="molecule type" value="Genomic_DNA"/>
</dbReference>
<dbReference type="InterPro" id="IPR004360">
    <property type="entry name" value="Glyas_Fos-R_dOase_dom"/>
</dbReference>